<dbReference type="Proteomes" id="UP001162131">
    <property type="component" value="Unassembled WGS sequence"/>
</dbReference>
<keyword evidence="5" id="KW-0007">Acetylation</keyword>
<sequence>MGNKTSNIKASQIEAILSPEELRRAKNAFCIFDQAGLGEVEIGNIGRMMQGLGCSVSYAEISVMTEKAKIKRSFTLKQWLQMQARRKIEQQFKEKIVDAYKDFERCGSSKISINDVRETMASFEGNISPARVEEILRESVQNEPLSPRFDEFLKVVVGK</sequence>
<dbReference type="FunFam" id="1.10.238.10:FF:000003">
    <property type="entry name" value="Calmodulin A"/>
    <property type="match status" value="1"/>
</dbReference>
<feature type="domain" description="EF-hand" evidence="6">
    <location>
        <begin position="20"/>
        <end position="55"/>
    </location>
</feature>
<dbReference type="GO" id="GO:0005509">
    <property type="term" value="F:calcium ion binding"/>
    <property type="evidence" value="ECO:0007669"/>
    <property type="project" value="InterPro"/>
</dbReference>
<dbReference type="AlphaFoldDB" id="A0AAU9IXQ0"/>
<reference evidence="7" key="1">
    <citation type="submission" date="2021-09" db="EMBL/GenBank/DDBJ databases">
        <authorList>
            <consortium name="AG Swart"/>
            <person name="Singh M."/>
            <person name="Singh A."/>
            <person name="Seah K."/>
            <person name="Emmerich C."/>
        </authorList>
    </citation>
    <scope>NUCLEOTIDE SEQUENCE</scope>
    <source>
        <strain evidence="7">ATCC30299</strain>
    </source>
</reference>
<dbReference type="InterPro" id="IPR002048">
    <property type="entry name" value="EF_hand_dom"/>
</dbReference>
<proteinExistence type="predicted"/>
<dbReference type="SUPFAM" id="SSF47473">
    <property type="entry name" value="EF-hand"/>
    <property type="match status" value="1"/>
</dbReference>
<dbReference type="Gene3D" id="1.10.238.10">
    <property type="entry name" value="EF-hand"/>
    <property type="match status" value="2"/>
</dbReference>
<dbReference type="GO" id="GO:0016460">
    <property type="term" value="C:myosin II complex"/>
    <property type="evidence" value="ECO:0007669"/>
    <property type="project" value="TreeGrafter"/>
</dbReference>
<gene>
    <name evidence="7" type="ORF">BSTOLATCC_MIC20225</name>
</gene>
<protein>
    <recommendedName>
        <fullName evidence="1">Calmodulin</fullName>
    </recommendedName>
</protein>
<keyword evidence="3" id="KW-0677">Repeat</keyword>
<comment type="caution">
    <text evidence="7">The sequence shown here is derived from an EMBL/GenBank/DDBJ whole genome shotgun (WGS) entry which is preliminary data.</text>
</comment>
<keyword evidence="4" id="KW-0106">Calcium</keyword>
<evidence type="ECO:0000256" key="3">
    <source>
        <dbReference type="ARBA" id="ARBA00022737"/>
    </source>
</evidence>
<evidence type="ECO:0000259" key="6">
    <source>
        <dbReference type="PROSITE" id="PS50222"/>
    </source>
</evidence>
<keyword evidence="8" id="KW-1185">Reference proteome</keyword>
<evidence type="ECO:0000256" key="5">
    <source>
        <dbReference type="ARBA" id="ARBA00022990"/>
    </source>
</evidence>
<evidence type="ECO:0000256" key="4">
    <source>
        <dbReference type="ARBA" id="ARBA00022837"/>
    </source>
</evidence>
<evidence type="ECO:0000313" key="7">
    <source>
        <dbReference type="EMBL" id="CAG9317920.1"/>
    </source>
</evidence>
<dbReference type="EMBL" id="CAJZBQ010000019">
    <property type="protein sequence ID" value="CAG9317920.1"/>
    <property type="molecule type" value="Genomic_DNA"/>
</dbReference>
<dbReference type="PANTHER" id="PTHR23048:SF0">
    <property type="entry name" value="CALMODULIN LIKE 3"/>
    <property type="match status" value="1"/>
</dbReference>
<dbReference type="PROSITE" id="PS50222">
    <property type="entry name" value="EF_HAND_2"/>
    <property type="match status" value="1"/>
</dbReference>
<dbReference type="InterPro" id="IPR011992">
    <property type="entry name" value="EF-hand-dom_pair"/>
</dbReference>
<evidence type="ECO:0000256" key="2">
    <source>
        <dbReference type="ARBA" id="ARBA00022723"/>
    </source>
</evidence>
<name>A0AAU9IXQ0_9CILI</name>
<dbReference type="PANTHER" id="PTHR23048">
    <property type="entry name" value="MYOSIN LIGHT CHAIN 1, 3"/>
    <property type="match status" value="1"/>
</dbReference>
<keyword evidence="2" id="KW-0479">Metal-binding</keyword>
<evidence type="ECO:0000256" key="1">
    <source>
        <dbReference type="ARBA" id="ARBA00020786"/>
    </source>
</evidence>
<organism evidence="7 8">
    <name type="scientific">Blepharisma stoltei</name>
    <dbReference type="NCBI Taxonomy" id="1481888"/>
    <lineage>
        <taxon>Eukaryota</taxon>
        <taxon>Sar</taxon>
        <taxon>Alveolata</taxon>
        <taxon>Ciliophora</taxon>
        <taxon>Postciliodesmatophora</taxon>
        <taxon>Heterotrichea</taxon>
        <taxon>Heterotrichida</taxon>
        <taxon>Blepharismidae</taxon>
        <taxon>Blepharisma</taxon>
    </lineage>
</organism>
<accession>A0AAU9IXQ0</accession>
<evidence type="ECO:0000313" key="8">
    <source>
        <dbReference type="Proteomes" id="UP001162131"/>
    </source>
</evidence>
<dbReference type="InterPro" id="IPR050230">
    <property type="entry name" value="CALM/Myosin/TropC-like"/>
</dbReference>